<comment type="caution">
    <text evidence="2">The sequence shown here is derived from an EMBL/GenBank/DDBJ whole genome shotgun (WGS) entry which is preliminary data.</text>
</comment>
<accession>A0A7W3Y189</accession>
<feature type="domain" description="N-acetyltransferase" evidence="1">
    <location>
        <begin position="149"/>
        <end position="289"/>
    </location>
</feature>
<dbReference type="PROSITE" id="PS51186">
    <property type="entry name" value="GNAT"/>
    <property type="match status" value="1"/>
</dbReference>
<evidence type="ECO:0000259" key="1">
    <source>
        <dbReference type="PROSITE" id="PS51186"/>
    </source>
</evidence>
<dbReference type="Gene3D" id="3.40.630.30">
    <property type="match status" value="1"/>
</dbReference>
<dbReference type="Pfam" id="PF00583">
    <property type="entry name" value="Acetyltransf_1"/>
    <property type="match status" value="1"/>
</dbReference>
<dbReference type="InterPro" id="IPR016181">
    <property type="entry name" value="Acyl_CoA_acyltransferase"/>
</dbReference>
<evidence type="ECO:0000313" key="3">
    <source>
        <dbReference type="Proteomes" id="UP000538929"/>
    </source>
</evidence>
<organism evidence="2 3">
    <name type="scientific">Streptomyces alkaliphilus</name>
    <dbReference type="NCBI Taxonomy" id="1472722"/>
    <lineage>
        <taxon>Bacteria</taxon>
        <taxon>Bacillati</taxon>
        <taxon>Actinomycetota</taxon>
        <taxon>Actinomycetes</taxon>
        <taxon>Kitasatosporales</taxon>
        <taxon>Streptomycetaceae</taxon>
        <taxon>Streptomyces</taxon>
    </lineage>
</organism>
<dbReference type="AlphaFoldDB" id="A0A7W3Y189"/>
<keyword evidence="2" id="KW-0808">Transferase</keyword>
<protein>
    <submittedName>
        <fullName evidence="2">GNAT family N-acetyltransferase</fullName>
    </submittedName>
</protein>
<sequence>MTIVLDRPGVDGVGAAVEALREWQDDGAPPQPHPGDVGWFHRFGPEATAAALRTWSRDGRILAVGLLDGSRLLRLAIAPDALRDEETARRLVGDVGDPGRGVLPKGRANIEAPPGALLHDLLDVEGWGTDEPWTPLRHDLAQPVEDPGVRIEVVGPQRASERAAVHRAAFEGSTFTEERWHAMAAGPLYADARCLVAYDDRGDAVAAVTVWSAGPGKPGLIEPMGAHREHRGRGHGRAITLAAAATLREMGSSSVFVCTPNSLVAAVATYVSAGFRTLPEVRDRTRGDG</sequence>
<dbReference type="GO" id="GO:0016747">
    <property type="term" value="F:acyltransferase activity, transferring groups other than amino-acyl groups"/>
    <property type="evidence" value="ECO:0007669"/>
    <property type="project" value="InterPro"/>
</dbReference>
<gene>
    <name evidence="2" type="ORF">FNQ90_07965</name>
</gene>
<dbReference type="EMBL" id="VKHT01000165">
    <property type="protein sequence ID" value="MBB0244047.1"/>
    <property type="molecule type" value="Genomic_DNA"/>
</dbReference>
<keyword evidence="3" id="KW-1185">Reference proteome</keyword>
<evidence type="ECO:0000313" key="2">
    <source>
        <dbReference type="EMBL" id="MBB0244047.1"/>
    </source>
</evidence>
<dbReference type="SUPFAM" id="SSF55729">
    <property type="entry name" value="Acyl-CoA N-acyltransferases (Nat)"/>
    <property type="match status" value="1"/>
</dbReference>
<dbReference type="Proteomes" id="UP000538929">
    <property type="component" value="Unassembled WGS sequence"/>
</dbReference>
<name>A0A7W3Y189_9ACTN</name>
<dbReference type="RefSeq" id="WP_182605736.1">
    <property type="nucleotide sequence ID" value="NZ_VKHT01000165.1"/>
</dbReference>
<dbReference type="InterPro" id="IPR000182">
    <property type="entry name" value="GNAT_dom"/>
</dbReference>
<reference evidence="3" key="1">
    <citation type="submission" date="2019-10" db="EMBL/GenBank/DDBJ databases">
        <title>Streptomyces sp. nov., a novel actinobacterium isolated from alkaline environment.</title>
        <authorList>
            <person name="Golinska P."/>
        </authorList>
    </citation>
    <scope>NUCLEOTIDE SEQUENCE [LARGE SCALE GENOMIC DNA]</scope>
    <source>
        <strain evidence="3">DSM 42118</strain>
    </source>
</reference>
<proteinExistence type="predicted"/>